<evidence type="ECO:0000313" key="2">
    <source>
        <dbReference type="EMBL" id="OCB92123.1"/>
    </source>
</evidence>
<sequence length="201" mass="22608">MVDIYGVEEYRLRSEAHGGLVDQVTIFFADNPHIEAAIGIWIVRVFWKFSIFTKEDVGTPKEDDNDNASYIPSSDYKLMKAANDSSNEEISEDSNSGPSSPDELDIIDKPEDPSQDELEEMKRQIKNADNEDTLYYELGTERREAGLKRLIEVIRNLNGCKEFEGMSFYEVSGPSASCVLSDKSDCCVPIDCPQSKRGQES</sequence>
<organism evidence="2 3">
    <name type="scientific">Sanghuangporus baumii</name>
    <name type="common">Phellinus baumii</name>
    <dbReference type="NCBI Taxonomy" id="108892"/>
    <lineage>
        <taxon>Eukaryota</taxon>
        <taxon>Fungi</taxon>
        <taxon>Dikarya</taxon>
        <taxon>Basidiomycota</taxon>
        <taxon>Agaricomycotina</taxon>
        <taxon>Agaricomycetes</taxon>
        <taxon>Hymenochaetales</taxon>
        <taxon>Hymenochaetaceae</taxon>
        <taxon>Sanghuangporus</taxon>
    </lineage>
</organism>
<keyword evidence="3" id="KW-1185">Reference proteome</keyword>
<name>A0A9Q5I5D5_SANBA</name>
<comment type="caution">
    <text evidence="2">The sequence shown here is derived from an EMBL/GenBank/DDBJ whole genome shotgun (WGS) entry which is preliminary data.</text>
</comment>
<reference evidence="2" key="1">
    <citation type="submission" date="2016-06" db="EMBL/GenBank/DDBJ databases">
        <title>Draft Genome sequence of the fungus Inonotus baumii.</title>
        <authorList>
            <person name="Zhu H."/>
            <person name="Lin W."/>
        </authorList>
    </citation>
    <scope>NUCLEOTIDE SEQUENCE</scope>
    <source>
        <strain evidence="2">821</strain>
    </source>
</reference>
<gene>
    <name evidence="2" type="ORF">A7U60_g517</name>
</gene>
<accession>A0A9Q5I5D5</accession>
<dbReference type="EMBL" id="LNZH02000029">
    <property type="protein sequence ID" value="OCB92123.1"/>
    <property type="molecule type" value="Genomic_DNA"/>
</dbReference>
<dbReference type="Proteomes" id="UP000757232">
    <property type="component" value="Unassembled WGS sequence"/>
</dbReference>
<evidence type="ECO:0000256" key="1">
    <source>
        <dbReference type="SAM" id="MobiDB-lite"/>
    </source>
</evidence>
<proteinExistence type="predicted"/>
<protein>
    <submittedName>
        <fullName evidence="2">Uncharacterized protein</fullName>
    </submittedName>
</protein>
<dbReference type="AlphaFoldDB" id="A0A9Q5I5D5"/>
<feature type="region of interest" description="Disordered" evidence="1">
    <location>
        <begin position="81"/>
        <end position="118"/>
    </location>
</feature>
<evidence type="ECO:0000313" key="3">
    <source>
        <dbReference type="Proteomes" id="UP000757232"/>
    </source>
</evidence>